<dbReference type="Proteomes" id="UP000886501">
    <property type="component" value="Unassembled WGS sequence"/>
</dbReference>
<gene>
    <name evidence="1" type="ORF">BDM02DRAFT_3129310</name>
</gene>
<comment type="caution">
    <text evidence="1">The sequence shown here is derived from an EMBL/GenBank/DDBJ whole genome shotgun (WGS) entry which is preliminary data.</text>
</comment>
<name>A0ACB6ZEY2_THEGA</name>
<accession>A0ACB6ZEY2</accession>
<proteinExistence type="predicted"/>
<reference evidence="1" key="2">
    <citation type="journal article" date="2020" name="Nat. Commun.">
        <title>Large-scale genome sequencing of mycorrhizal fungi provides insights into the early evolution of symbiotic traits.</title>
        <authorList>
            <person name="Miyauchi S."/>
            <person name="Kiss E."/>
            <person name="Kuo A."/>
            <person name="Drula E."/>
            <person name="Kohler A."/>
            <person name="Sanchez-Garcia M."/>
            <person name="Morin E."/>
            <person name="Andreopoulos B."/>
            <person name="Barry K.W."/>
            <person name="Bonito G."/>
            <person name="Buee M."/>
            <person name="Carver A."/>
            <person name="Chen C."/>
            <person name="Cichocki N."/>
            <person name="Clum A."/>
            <person name="Culley D."/>
            <person name="Crous P.W."/>
            <person name="Fauchery L."/>
            <person name="Girlanda M."/>
            <person name="Hayes R.D."/>
            <person name="Keri Z."/>
            <person name="LaButti K."/>
            <person name="Lipzen A."/>
            <person name="Lombard V."/>
            <person name="Magnuson J."/>
            <person name="Maillard F."/>
            <person name="Murat C."/>
            <person name="Nolan M."/>
            <person name="Ohm R.A."/>
            <person name="Pangilinan J."/>
            <person name="Pereira M.F."/>
            <person name="Perotto S."/>
            <person name="Peter M."/>
            <person name="Pfister S."/>
            <person name="Riley R."/>
            <person name="Sitrit Y."/>
            <person name="Stielow J.B."/>
            <person name="Szollosi G."/>
            <person name="Zifcakova L."/>
            <person name="Stursova M."/>
            <person name="Spatafora J.W."/>
            <person name="Tedersoo L."/>
            <person name="Vaario L.M."/>
            <person name="Yamada A."/>
            <person name="Yan M."/>
            <person name="Wang P."/>
            <person name="Xu J."/>
            <person name="Bruns T."/>
            <person name="Baldrian P."/>
            <person name="Vilgalys R."/>
            <person name="Dunand C."/>
            <person name="Henrissat B."/>
            <person name="Grigoriev I.V."/>
            <person name="Hibbett D."/>
            <person name="Nagy L.G."/>
            <person name="Martin F.M."/>
        </authorList>
    </citation>
    <scope>NUCLEOTIDE SEQUENCE</scope>
    <source>
        <strain evidence="1">P2</strain>
    </source>
</reference>
<reference evidence="1" key="1">
    <citation type="submission" date="2019-10" db="EMBL/GenBank/DDBJ databases">
        <authorList>
            <consortium name="DOE Joint Genome Institute"/>
            <person name="Kuo A."/>
            <person name="Miyauchi S."/>
            <person name="Kiss E."/>
            <person name="Drula E."/>
            <person name="Kohler A."/>
            <person name="Sanchez-Garcia M."/>
            <person name="Andreopoulos B."/>
            <person name="Barry K.W."/>
            <person name="Bonito G."/>
            <person name="Buee M."/>
            <person name="Carver A."/>
            <person name="Chen C."/>
            <person name="Cichocki N."/>
            <person name="Clum A."/>
            <person name="Culley D."/>
            <person name="Crous P.W."/>
            <person name="Fauchery L."/>
            <person name="Girlanda M."/>
            <person name="Hayes R."/>
            <person name="Keri Z."/>
            <person name="Labutti K."/>
            <person name="Lipzen A."/>
            <person name="Lombard V."/>
            <person name="Magnuson J."/>
            <person name="Maillard F."/>
            <person name="Morin E."/>
            <person name="Murat C."/>
            <person name="Nolan M."/>
            <person name="Ohm R."/>
            <person name="Pangilinan J."/>
            <person name="Pereira M."/>
            <person name="Perotto S."/>
            <person name="Peter M."/>
            <person name="Riley R."/>
            <person name="Sitrit Y."/>
            <person name="Stielow B."/>
            <person name="Szollosi G."/>
            <person name="Zifcakova L."/>
            <person name="Stursova M."/>
            <person name="Spatafora J.W."/>
            <person name="Tedersoo L."/>
            <person name="Vaario L.-M."/>
            <person name="Yamada A."/>
            <person name="Yan M."/>
            <person name="Wang P."/>
            <person name="Xu J."/>
            <person name="Bruns T."/>
            <person name="Baldrian P."/>
            <person name="Vilgalys R."/>
            <person name="Henrissat B."/>
            <person name="Grigoriev I.V."/>
            <person name="Hibbett D."/>
            <person name="Nagy L.G."/>
            <person name="Martin F.M."/>
        </authorList>
    </citation>
    <scope>NUCLEOTIDE SEQUENCE</scope>
    <source>
        <strain evidence="1">P2</strain>
    </source>
</reference>
<dbReference type="EMBL" id="MU118019">
    <property type="protein sequence ID" value="KAF9648139.1"/>
    <property type="molecule type" value="Genomic_DNA"/>
</dbReference>
<sequence length="175" mass="18274">MQDEFKREFAPLEVFGIAFSIIGLLPSIASVLVFALPNGGPLAMVWGWAIANIGVLLVGISMAELASAAPTSGGVTSFSATYKTTFLKRVYLLRVAEIYWRGSWAVSYHASSKDAILFDGLSDANTIGSIATIASIDWGCAVQIAAAAAIGSGGKYSVTSAETLRVPPLSIPAPF</sequence>
<evidence type="ECO:0000313" key="2">
    <source>
        <dbReference type="Proteomes" id="UP000886501"/>
    </source>
</evidence>
<protein>
    <submittedName>
        <fullName evidence="1">Uncharacterized protein</fullName>
    </submittedName>
</protein>
<evidence type="ECO:0000313" key="1">
    <source>
        <dbReference type="EMBL" id="KAF9648139.1"/>
    </source>
</evidence>
<keyword evidence="2" id="KW-1185">Reference proteome</keyword>
<organism evidence="1 2">
    <name type="scientific">Thelephora ganbajun</name>
    <name type="common">Ganba fungus</name>
    <dbReference type="NCBI Taxonomy" id="370292"/>
    <lineage>
        <taxon>Eukaryota</taxon>
        <taxon>Fungi</taxon>
        <taxon>Dikarya</taxon>
        <taxon>Basidiomycota</taxon>
        <taxon>Agaricomycotina</taxon>
        <taxon>Agaricomycetes</taxon>
        <taxon>Thelephorales</taxon>
        <taxon>Thelephoraceae</taxon>
        <taxon>Thelephora</taxon>
    </lineage>
</organism>